<dbReference type="GO" id="GO:0030145">
    <property type="term" value="F:manganese ion binding"/>
    <property type="evidence" value="ECO:0007669"/>
    <property type="project" value="InterPro"/>
</dbReference>
<dbReference type="SUPFAM" id="SSF53092">
    <property type="entry name" value="Creatinase/prolidase N-terminal domain"/>
    <property type="match status" value="1"/>
</dbReference>
<dbReference type="Pfam" id="PF05195">
    <property type="entry name" value="AMP_N"/>
    <property type="match status" value="1"/>
</dbReference>
<dbReference type="InterPro" id="IPR000994">
    <property type="entry name" value="Pept_M24"/>
</dbReference>
<dbReference type="InterPro" id="IPR036005">
    <property type="entry name" value="Creatinase/aminopeptidase-like"/>
</dbReference>
<dbReference type="SUPFAM" id="SSF141562">
    <property type="entry name" value="At5g01610-like"/>
    <property type="match status" value="1"/>
</dbReference>
<dbReference type="InterPro" id="IPR020936">
    <property type="entry name" value="TrhO"/>
</dbReference>
<dbReference type="SMART" id="SM00450">
    <property type="entry name" value="RHOD"/>
    <property type="match status" value="1"/>
</dbReference>
<dbReference type="Gene3D" id="3.90.230.10">
    <property type="entry name" value="Creatinase/methionine aminopeptidase superfamily"/>
    <property type="match status" value="1"/>
</dbReference>
<proteinExistence type="predicted"/>
<dbReference type="Pfam" id="PF03959">
    <property type="entry name" value="FSH1"/>
    <property type="match status" value="1"/>
</dbReference>
<evidence type="ECO:0000256" key="2">
    <source>
        <dbReference type="ARBA" id="ARBA00022723"/>
    </source>
</evidence>
<dbReference type="InterPro" id="IPR036873">
    <property type="entry name" value="Rhodanese-like_dom_sf"/>
</dbReference>
<dbReference type="Proteomes" id="UP000325315">
    <property type="component" value="Unassembled WGS sequence"/>
</dbReference>
<name>A0A5B6WYY3_9ROSI</name>
<dbReference type="Gene3D" id="2.30.240.10">
    <property type="entry name" value="At5g01610-like"/>
    <property type="match status" value="1"/>
</dbReference>
<dbReference type="Gene3D" id="3.40.50.1820">
    <property type="entry name" value="alpha/beta hydrolase"/>
    <property type="match status" value="1"/>
</dbReference>
<dbReference type="Pfam" id="PF17773">
    <property type="entry name" value="UPF0176_N"/>
    <property type="match status" value="1"/>
</dbReference>
<dbReference type="PANTHER" id="PTHR43268">
    <property type="entry name" value="THIOSULFATE SULFURTRANSFERASE/RHODANESE-LIKE DOMAIN-CONTAINING PROTEIN 2"/>
    <property type="match status" value="1"/>
</dbReference>
<dbReference type="InterPro" id="IPR040503">
    <property type="entry name" value="TRHO_N"/>
</dbReference>
<keyword evidence="2" id="KW-0479">Metal-binding</keyword>
<keyword evidence="3" id="KW-0378">Hydrolase</keyword>
<dbReference type="CDD" id="cd01518">
    <property type="entry name" value="RHOD_YceA"/>
    <property type="match status" value="1"/>
</dbReference>
<dbReference type="InterPro" id="IPR022111">
    <property type="entry name" value="Rhodanese_C"/>
</dbReference>
<dbReference type="FunFam" id="3.40.250.10:FF:000022">
    <property type="entry name" value="Thiosulfate sulfurtransferase/rhodanese-like domain-containing protein 2"/>
    <property type="match status" value="1"/>
</dbReference>
<organism evidence="6 7">
    <name type="scientific">Gossypium australe</name>
    <dbReference type="NCBI Taxonomy" id="47621"/>
    <lineage>
        <taxon>Eukaryota</taxon>
        <taxon>Viridiplantae</taxon>
        <taxon>Streptophyta</taxon>
        <taxon>Embryophyta</taxon>
        <taxon>Tracheophyta</taxon>
        <taxon>Spermatophyta</taxon>
        <taxon>Magnoliopsida</taxon>
        <taxon>eudicotyledons</taxon>
        <taxon>Gunneridae</taxon>
        <taxon>Pentapetalae</taxon>
        <taxon>rosids</taxon>
        <taxon>malvids</taxon>
        <taxon>Malvales</taxon>
        <taxon>Malvaceae</taxon>
        <taxon>Malvoideae</taxon>
        <taxon>Gossypium</taxon>
    </lineage>
</organism>
<dbReference type="Pfam" id="PF00557">
    <property type="entry name" value="Peptidase_M24"/>
    <property type="match status" value="1"/>
</dbReference>
<dbReference type="InterPro" id="IPR007865">
    <property type="entry name" value="Aminopep_P_N"/>
</dbReference>
<feature type="domain" description="Rhodanese" evidence="5">
    <location>
        <begin position="150"/>
        <end position="250"/>
    </location>
</feature>
<dbReference type="FunFam" id="3.40.50.1820:FF:000073">
    <property type="entry name" value="esterase OVCA2 isoform X6"/>
    <property type="match status" value="1"/>
</dbReference>
<dbReference type="FunFam" id="3.90.230.10:FF:000002">
    <property type="entry name" value="Xaa-Pro aminopeptidase 3"/>
    <property type="match status" value="1"/>
</dbReference>
<dbReference type="PROSITE" id="PS50206">
    <property type="entry name" value="RHODANESE_3"/>
    <property type="match status" value="1"/>
</dbReference>
<evidence type="ECO:0000259" key="5">
    <source>
        <dbReference type="PROSITE" id="PS50206"/>
    </source>
</evidence>
<dbReference type="SMART" id="SM01011">
    <property type="entry name" value="AMP_N"/>
    <property type="match status" value="1"/>
</dbReference>
<evidence type="ECO:0000256" key="1">
    <source>
        <dbReference type="ARBA" id="ARBA00001936"/>
    </source>
</evidence>
<reference evidence="7" key="1">
    <citation type="journal article" date="2019" name="Plant Biotechnol. J.">
        <title>Genome sequencing of the Australian wild diploid species Gossypium australe highlights disease resistance and delayed gland morphogenesis.</title>
        <authorList>
            <person name="Cai Y."/>
            <person name="Cai X."/>
            <person name="Wang Q."/>
            <person name="Wang P."/>
            <person name="Zhang Y."/>
            <person name="Cai C."/>
            <person name="Xu Y."/>
            <person name="Wang K."/>
            <person name="Zhou Z."/>
            <person name="Wang C."/>
            <person name="Geng S."/>
            <person name="Li B."/>
            <person name="Dong Q."/>
            <person name="Hou Y."/>
            <person name="Wang H."/>
            <person name="Ai P."/>
            <person name="Liu Z."/>
            <person name="Yi F."/>
            <person name="Sun M."/>
            <person name="An G."/>
            <person name="Cheng J."/>
            <person name="Zhang Y."/>
            <person name="Shi Q."/>
            <person name="Xie Y."/>
            <person name="Shi X."/>
            <person name="Chang Y."/>
            <person name="Huang F."/>
            <person name="Chen Y."/>
            <person name="Hong S."/>
            <person name="Mi L."/>
            <person name="Sun Q."/>
            <person name="Zhang L."/>
            <person name="Zhou B."/>
            <person name="Peng R."/>
            <person name="Zhang X."/>
            <person name="Liu F."/>
        </authorList>
    </citation>
    <scope>NUCLEOTIDE SEQUENCE [LARGE SCALE GENOMIC DNA]</scope>
    <source>
        <strain evidence="7">cv. PA1801</strain>
    </source>
</reference>
<dbReference type="GO" id="GO:0070006">
    <property type="term" value="F:metalloaminopeptidase activity"/>
    <property type="evidence" value="ECO:0007669"/>
    <property type="project" value="InterPro"/>
</dbReference>
<dbReference type="InterPro" id="IPR036758">
    <property type="entry name" value="At5g01610-like"/>
</dbReference>
<dbReference type="Gene3D" id="3.40.350.10">
    <property type="entry name" value="Creatinase/prolidase N-terminal domain"/>
    <property type="match status" value="1"/>
</dbReference>
<accession>A0A5B6WYY3</accession>
<dbReference type="Gene3D" id="3.40.250.10">
    <property type="entry name" value="Rhodanese-like domain"/>
    <property type="match status" value="1"/>
</dbReference>
<protein>
    <submittedName>
        <fullName evidence="6">Rhodanese-like domain-containing protein 6 isoform X1</fullName>
    </submittedName>
</protein>
<dbReference type="CDD" id="cd01087">
    <property type="entry name" value="Prolidase"/>
    <property type="match status" value="1"/>
</dbReference>
<dbReference type="InterPro" id="IPR029149">
    <property type="entry name" value="Creatin/AminoP/Spt16_N"/>
</dbReference>
<dbReference type="InterPro" id="IPR001763">
    <property type="entry name" value="Rhodanese-like_dom"/>
</dbReference>
<evidence type="ECO:0000256" key="3">
    <source>
        <dbReference type="ARBA" id="ARBA00022801"/>
    </source>
</evidence>
<dbReference type="SUPFAM" id="SSF52821">
    <property type="entry name" value="Rhodanese/Cell cycle control phosphatase"/>
    <property type="match status" value="1"/>
</dbReference>
<evidence type="ECO:0000313" key="6">
    <source>
        <dbReference type="EMBL" id="KAA3487149.1"/>
    </source>
</evidence>
<sequence>MSKDEYGVLLYYKFASIPDLSSLFSFYHSNCNSLALLGRVRLSANGVNVTVGGLLSALEKHIEAVKSNSLFQGTDFKLASSHHPLNDKVAVECGFTSLSIRVVKELVTFSSYPLLNPPEVSNAGRHLSAAEFHSVLQSAGQLMKNGSPTDDKQLVLLDARNLYETRIGKFHAPSVETLDPGIRQYSDLPSWIDDNSEQLRGKHVLMYCTGGIRCEMASAYIRSKGAGFENVFQLYGGIQRYLEQFPDGGFFRGKNFVFDHRISVGSSDTSIMGACLICGSSYDNYSSRCRCTHCRILVLICDSCQIKSDAYVCELCQKHRLDFGSIPSVEDGELATVLDKNDLKTVCSDSKISSQLPSRNGKVCNLLYKSNAAPRKLRILCLHGFRQNASSFKGRSASLAKKLKSIAELVFIDAPHELPFIYQSCTEAKNSCAPPTGQHAPPPENCKRKYAWLVASDFGGKVEADWKIANQPFDPLQYQGQTDGFDVSLAYLRKMFSEQGPFDGILGFSQGAAMAALLCAQGDKLKAEIDLRFVILCSGFALPLADFGQKPIICPSLHIFGSDPGKDRQITSHTSRYLASRFEDGCSVIIEHEFGHIIPTRLNSELHWKQRIAVNPAKEANRKGTMKILSRKLLHQLSFKQAIRHCTYSTGKVSDFGQPTSASHPQSANKTRPWWVKWQFDAVSFLDKEKKLMKEGEITPGIATEEYISRRKRLLELLPENSLAIIAAAPVKMMTDVVPYTFRQDADYLYLTGCQQPGGVAVLSHECGLCMFMPEPKPHDVVWQGQIAGVDAALEMFKAEEAYPVSKLDKILPNMIKRSSKLFHNKLTATPTYIDLETFQNAAHVGKVSDLSIFTHELRWVKSPSELKLMKESAAIACQALLQTMLHSKTYPHEGMLSAKVEYECRMRGAQRMAFNPVVGGGPNASVVHYSRNDQKIKDGDLVLMDVGCELHGYCSDLTRTWPPCGSFSSIQEELYDLILQTNKECIRLCRPGASIRQIHNYSVELLCKGLKEIGILKRDAFRLYHQLNPTSIGHYLGMDVHDSSMISYDRPLKPGVVITIEPGIYVPSSFDGSERYQGTGIRIEDEVLITETGCEVLTGSMPKEIKHIESLLNNYSYTKVSSPKHCHLNQQAAVCQNGPAVIYGFTPKPSLNLNRLQRGEKKMSLVTDEIKASASEVYHGDEICQVKSKSLLEEMGMPRGLLPLKDIEECGYVKETGFVWLKQKKSITHKFEKIGKSVSYATEVTAVIEKNRIKKLNGVKSKELLIWVTLSDIYVDDPASGKITFKTPAGLSRSYPVSAFEIEGEESSKEKN</sequence>
<evidence type="ECO:0000313" key="7">
    <source>
        <dbReference type="Proteomes" id="UP000325315"/>
    </source>
</evidence>
<keyword evidence="7" id="KW-1185">Reference proteome</keyword>
<dbReference type="Pfam" id="PF12368">
    <property type="entry name" value="Rhodanese_C"/>
    <property type="match status" value="1"/>
</dbReference>
<keyword evidence="4" id="KW-0464">Manganese</keyword>
<dbReference type="SUPFAM" id="SSF53474">
    <property type="entry name" value="alpha/beta-Hydrolases"/>
    <property type="match status" value="1"/>
</dbReference>
<dbReference type="PANTHER" id="PTHR43268:SF6">
    <property type="entry name" value="THIOSULFATE SULFURTRANSFERASE_RHODANESE-LIKE DOMAIN-CONTAINING PROTEIN 2"/>
    <property type="match status" value="1"/>
</dbReference>
<dbReference type="InterPro" id="IPR005645">
    <property type="entry name" value="FSH-like_dom"/>
</dbReference>
<evidence type="ECO:0000256" key="4">
    <source>
        <dbReference type="ARBA" id="ARBA00023211"/>
    </source>
</evidence>
<dbReference type="SUPFAM" id="SSF55920">
    <property type="entry name" value="Creatinase/aminopeptidase"/>
    <property type="match status" value="1"/>
</dbReference>
<dbReference type="FunFam" id="3.30.70.100:FF:000045">
    <property type="entry name" value="Rhodanese-like domain-containing protein 6"/>
    <property type="match status" value="1"/>
</dbReference>
<dbReference type="OrthoDB" id="25002at2759"/>
<comment type="cofactor">
    <cofactor evidence="1">
        <name>Mn(2+)</name>
        <dbReference type="ChEBI" id="CHEBI:29035"/>
    </cofactor>
</comment>
<dbReference type="EMBL" id="SMMG02000001">
    <property type="protein sequence ID" value="KAA3487149.1"/>
    <property type="molecule type" value="Genomic_DNA"/>
</dbReference>
<dbReference type="Pfam" id="PF04398">
    <property type="entry name" value="DUF538"/>
    <property type="match status" value="1"/>
</dbReference>
<gene>
    <name evidence="6" type="ORF">EPI10_030999</name>
</gene>
<dbReference type="InterPro" id="IPR029058">
    <property type="entry name" value="AB_hydrolase_fold"/>
</dbReference>
<dbReference type="InterPro" id="IPR007493">
    <property type="entry name" value="DUF538"/>
</dbReference>
<dbReference type="Gene3D" id="3.30.70.100">
    <property type="match status" value="1"/>
</dbReference>
<comment type="caution">
    <text evidence="6">The sequence shown here is derived from an EMBL/GenBank/DDBJ whole genome shotgun (WGS) entry which is preliminary data.</text>
</comment>